<evidence type="ECO:0000313" key="2">
    <source>
        <dbReference type="Proteomes" id="UP000808146"/>
    </source>
</evidence>
<dbReference type="AlphaFoldDB" id="A0A9D7QMH0"/>
<sequence>MPICPVYHPPVAEPVYSSGCYGCAVAAGAAGSYAMGVNYATLPPGSSPATVEGATYHLNGNAWFKPMYGANGVYYRVVPTP</sequence>
<name>A0A9D7QMH0_9RHOO</name>
<organism evidence="1 2">
    <name type="scientific">Candidatus Dechloromonas phosphorivorans</name>
    <dbReference type="NCBI Taxonomy" id="2899244"/>
    <lineage>
        <taxon>Bacteria</taxon>
        <taxon>Pseudomonadati</taxon>
        <taxon>Pseudomonadota</taxon>
        <taxon>Betaproteobacteria</taxon>
        <taxon>Rhodocyclales</taxon>
        <taxon>Azonexaceae</taxon>
        <taxon>Dechloromonas</taxon>
    </lineage>
</organism>
<evidence type="ECO:0000313" key="1">
    <source>
        <dbReference type="EMBL" id="MBK8891783.1"/>
    </source>
</evidence>
<protein>
    <submittedName>
        <fullName evidence="1">Uncharacterized protein</fullName>
    </submittedName>
</protein>
<reference evidence="1" key="1">
    <citation type="submission" date="2020-10" db="EMBL/GenBank/DDBJ databases">
        <title>Connecting structure to function with the recovery of over 1000 high-quality activated sludge metagenome-assembled genomes encoding full-length rRNA genes using long-read sequencing.</title>
        <authorList>
            <person name="Singleton C.M."/>
            <person name="Petriglieri F."/>
            <person name="Kristensen J.M."/>
            <person name="Kirkegaard R.H."/>
            <person name="Michaelsen T.Y."/>
            <person name="Andersen M.H."/>
            <person name="Karst S.M."/>
            <person name="Dueholm M.S."/>
            <person name="Nielsen P.H."/>
            <person name="Albertsen M."/>
        </authorList>
    </citation>
    <scope>NUCLEOTIDE SEQUENCE</scope>
    <source>
        <strain evidence="1">OdNE_18-Q3-R46-58_BAT3C.305</strain>
    </source>
</reference>
<accession>A0A9D7QMH0</accession>
<comment type="caution">
    <text evidence="1">The sequence shown here is derived from an EMBL/GenBank/DDBJ whole genome shotgun (WGS) entry which is preliminary data.</text>
</comment>
<dbReference type="Proteomes" id="UP000808146">
    <property type="component" value="Unassembled WGS sequence"/>
</dbReference>
<dbReference type="EMBL" id="JADKBR010000019">
    <property type="protein sequence ID" value="MBK8891783.1"/>
    <property type="molecule type" value="Genomic_DNA"/>
</dbReference>
<gene>
    <name evidence="1" type="ORF">IPN75_16080</name>
</gene>
<proteinExistence type="predicted"/>